<reference evidence="2 3" key="1">
    <citation type="submission" date="2018-05" db="EMBL/GenBank/DDBJ databases">
        <title>Evolution of GPA BGCs.</title>
        <authorList>
            <person name="Waglechner N."/>
            <person name="Wright G.D."/>
        </authorList>
    </citation>
    <scope>NUCLEOTIDE SEQUENCE [LARGE SCALE GENOMIC DNA]</scope>
    <source>
        <strain evidence="2 3">DSM 5908</strain>
    </source>
</reference>
<evidence type="ECO:0000313" key="3">
    <source>
        <dbReference type="Proteomes" id="UP000286716"/>
    </source>
</evidence>
<dbReference type="Proteomes" id="UP000286716">
    <property type="component" value="Unassembled WGS sequence"/>
</dbReference>
<protein>
    <submittedName>
        <fullName evidence="2">Uncharacterized protein</fullName>
    </submittedName>
</protein>
<sequence>MFVLGLGLFAGSMAATPAVASAAETATQAVKTVVRQEKATASAEIQASYICSVNFRTRYLVTWDCRVFSGAVRVWIKCSNNQTYYSGWHPVGLYYITGNCAVFGATLLDTGVESMG</sequence>
<name>A0A428X685_AMYBA</name>
<gene>
    <name evidence="2" type="ORF">DMA12_01490</name>
</gene>
<organism evidence="2 3">
    <name type="scientific">Amycolatopsis balhimycina DSM 5908</name>
    <dbReference type="NCBI Taxonomy" id="1081091"/>
    <lineage>
        <taxon>Bacteria</taxon>
        <taxon>Bacillati</taxon>
        <taxon>Actinomycetota</taxon>
        <taxon>Actinomycetes</taxon>
        <taxon>Pseudonocardiales</taxon>
        <taxon>Pseudonocardiaceae</taxon>
        <taxon>Amycolatopsis</taxon>
    </lineage>
</organism>
<feature type="chain" id="PRO_5019330884" evidence="1">
    <location>
        <begin position="23"/>
        <end position="116"/>
    </location>
</feature>
<proteinExistence type="predicted"/>
<dbReference type="AlphaFoldDB" id="A0A428X685"/>
<dbReference type="EMBL" id="QHHU01000001">
    <property type="protein sequence ID" value="RSM50844.1"/>
    <property type="molecule type" value="Genomic_DNA"/>
</dbReference>
<evidence type="ECO:0000313" key="2">
    <source>
        <dbReference type="EMBL" id="RSM50844.1"/>
    </source>
</evidence>
<keyword evidence="3" id="KW-1185">Reference proteome</keyword>
<feature type="signal peptide" evidence="1">
    <location>
        <begin position="1"/>
        <end position="22"/>
    </location>
</feature>
<accession>A0A428X685</accession>
<evidence type="ECO:0000256" key="1">
    <source>
        <dbReference type="SAM" id="SignalP"/>
    </source>
</evidence>
<keyword evidence="1" id="KW-0732">Signal</keyword>
<comment type="caution">
    <text evidence="2">The sequence shown here is derived from an EMBL/GenBank/DDBJ whole genome shotgun (WGS) entry which is preliminary data.</text>
</comment>